<name>A0A139ANF8_GONPJ</name>
<keyword evidence="4 5" id="KW-0472">Membrane</keyword>
<dbReference type="OMA" id="VYAWANT"/>
<dbReference type="InterPro" id="IPR023352">
    <property type="entry name" value="MAPEG-like_dom_sf"/>
</dbReference>
<dbReference type="EMBL" id="KQ965743">
    <property type="protein sequence ID" value="KXS18272.1"/>
    <property type="molecule type" value="Genomic_DNA"/>
</dbReference>
<dbReference type="PANTHER" id="PTHR35371:SF1">
    <property type="entry name" value="BLR7753 PROTEIN"/>
    <property type="match status" value="1"/>
</dbReference>
<protein>
    <submittedName>
        <fullName evidence="6">Uncharacterized protein</fullName>
    </submittedName>
</protein>
<proteinExistence type="predicted"/>
<dbReference type="InterPro" id="IPR001129">
    <property type="entry name" value="Membr-assoc_MAPEG"/>
</dbReference>
<dbReference type="Pfam" id="PF01124">
    <property type="entry name" value="MAPEG"/>
    <property type="match status" value="1"/>
</dbReference>
<evidence type="ECO:0000256" key="5">
    <source>
        <dbReference type="SAM" id="Phobius"/>
    </source>
</evidence>
<dbReference type="PANTHER" id="PTHR35371">
    <property type="entry name" value="INNER MEMBRANE PROTEIN"/>
    <property type="match status" value="1"/>
</dbReference>
<comment type="subcellular location">
    <subcellularLocation>
        <location evidence="1">Membrane</location>
    </subcellularLocation>
</comment>
<evidence type="ECO:0000256" key="4">
    <source>
        <dbReference type="ARBA" id="ARBA00023136"/>
    </source>
</evidence>
<dbReference type="AlphaFoldDB" id="A0A139ANF8"/>
<reference evidence="6 7" key="1">
    <citation type="journal article" date="2015" name="Genome Biol. Evol.">
        <title>Phylogenomic analyses indicate that early fungi evolved digesting cell walls of algal ancestors of land plants.</title>
        <authorList>
            <person name="Chang Y."/>
            <person name="Wang S."/>
            <person name="Sekimoto S."/>
            <person name="Aerts A.L."/>
            <person name="Choi C."/>
            <person name="Clum A."/>
            <person name="LaButti K.M."/>
            <person name="Lindquist E.A."/>
            <person name="Yee Ngan C."/>
            <person name="Ohm R.A."/>
            <person name="Salamov A.A."/>
            <person name="Grigoriev I.V."/>
            <person name="Spatafora J.W."/>
            <person name="Berbee M.L."/>
        </authorList>
    </citation>
    <scope>NUCLEOTIDE SEQUENCE [LARGE SCALE GENOMIC DNA]</scope>
    <source>
        <strain evidence="6 7">JEL478</strain>
    </source>
</reference>
<dbReference type="Gene3D" id="1.20.120.550">
    <property type="entry name" value="Membrane associated eicosanoid/glutathione metabolism-like domain"/>
    <property type="match status" value="1"/>
</dbReference>
<organism evidence="6 7">
    <name type="scientific">Gonapodya prolifera (strain JEL478)</name>
    <name type="common">Monoblepharis prolifera</name>
    <dbReference type="NCBI Taxonomy" id="1344416"/>
    <lineage>
        <taxon>Eukaryota</taxon>
        <taxon>Fungi</taxon>
        <taxon>Fungi incertae sedis</taxon>
        <taxon>Chytridiomycota</taxon>
        <taxon>Chytridiomycota incertae sedis</taxon>
        <taxon>Monoblepharidomycetes</taxon>
        <taxon>Monoblepharidales</taxon>
        <taxon>Gonapodyaceae</taxon>
        <taxon>Gonapodya</taxon>
    </lineage>
</organism>
<accession>A0A139ANF8</accession>
<keyword evidence="2 5" id="KW-0812">Transmembrane</keyword>
<dbReference type="Proteomes" id="UP000070544">
    <property type="component" value="Unassembled WGS sequence"/>
</dbReference>
<feature type="transmembrane region" description="Helical" evidence="5">
    <location>
        <begin position="116"/>
        <end position="135"/>
    </location>
</feature>
<evidence type="ECO:0000313" key="7">
    <source>
        <dbReference type="Proteomes" id="UP000070544"/>
    </source>
</evidence>
<dbReference type="SUPFAM" id="SSF161084">
    <property type="entry name" value="MAPEG domain-like"/>
    <property type="match status" value="1"/>
</dbReference>
<evidence type="ECO:0000256" key="1">
    <source>
        <dbReference type="ARBA" id="ARBA00004370"/>
    </source>
</evidence>
<feature type="transmembrane region" description="Helical" evidence="5">
    <location>
        <begin position="6"/>
        <end position="30"/>
    </location>
</feature>
<keyword evidence="7" id="KW-1185">Reference proteome</keyword>
<evidence type="ECO:0000256" key="2">
    <source>
        <dbReference type="ARBA" id="ARBA00022692"/>
    </source>
</evidence>
<evidence type="ECO:0000256" key="3">
    <source>
        <dbReference type="ARBA" id="ARBA00022989"/>
    </source>
</evidence>
<evidence type="ECO:0000313" key="6">
    <source>
        <dbReference type="EMBL" id="KXS18272.1"/>
    </source>
</evidence>
<dbReference type="GO" id="GO:0016020">
    <property type="term" value="C:membrane"/>
    <property type="evidence" value="ECO:0007669"/>
    <property type="project" value="UniProtKB-SubCell"/>
</dbReference>
<gene>
    <name evidence="6" type="ORF">M427DRAFT_54073</name>
</gene>
<sequence length="137" mass="15402">MPSIAVLSIPAVWGIGLLSHFATIFLKLGWRQWDNANVRKDLSQLKLSTAQAQLIGRLDAAHYNAQEILPLWAAAILYALHIGAPKDELDQISTVFLASRVLYTLVYAWANTQTKSLVRSAVWLGTSWIPVYIFFKY</sequence>
<dbReference type="OrthoDB" id="2122304at2759"/>
<keyword evidence="3 5" id="KW-1133">Transmembrane helix</keyword>